<proteinExistence type="predicted"/>
<sequence length="133" mass="14899">MSEADHLHKYLKEKNLHAIFVKLTEEVLKAKPDNPIGFIVELLLKTYQDECKGIMRNDMQPPPSLVVAKQRDEEGLSDSSSDDGNEILTDESVVLRSEGTSLKAPAKKKRRESVSAEKLPDGKVSRVSRKNIL</sequence>
<comment type="caution">
    <text evidence="2">The sequence shown here is derived from an EMBL/GenBank/DDBJ whole genome shotgun (WGS) entry which is preliminary data.</text>
</comment>
<protein>
    <submittedName>
        <fullName evidence="2">Uncharacterized protein</fullName>
    </submittedName>
</protein>
<dbReference type="CDD" id="cd22981">
    <property type="entry name" value="DD_TbAK-like"/>
    <property type="match status" value="1"/>
</dbReference>
<keyword evidence="3" id="KW-1185">Reference proteome</keyword>
<evidence type="ECO:0000313" key="2">
    <source>
        <dbReference type="EMBL" id="EJK73404.1"/>
    </source>
</evidence>
<name>K0T8F8_THAOC</name>
<feature type="region of interest" description="Disordered" evidence="1">
    <location>
        <begin position="54"/>
        <end position="133"/>
    </location>
</feature>
<evidence type="ECO:0000256" key="1">
    <source>
        <dbReference type="SAM" id="MobiDB-lite"/>
    </source>
</evidence>
<reference evidence="2 3" key="1">
    <citation type="journal article" date="2012" name="Genome Biol.">
        <title>Genome and low-iron response of an oceanic diatom adapted to chronic iron limitation.</title>
        <authorList>
            <person name="Lommer M."/>
            <person name="Specht M."/>
            <person name="Roy A.S."/>
            <person name="Kraemer L."/>
            <person name="Andreson R."/>
            <person name="Gutowska M.A."/>
            <person name="Wolf J."/>
            <person name="Bergner S.V."/>
            <person name="Schilhabel M.B."/>
            <person name="Klostermeier U.C."/>
            <person name="Beiko R.G."/>
            <person name="Rosenstiel P."/>
            <person name="Hippler M."/>
            <person name="Laroche J."/>
        </authorList>
    </citation>
    <scope>NUCLEOTIDE SEQUENCE [LARGE SCALE GENOMIC DNA]</scope>
    <source>
        <strain evidence="2 3">CCMP1005</strain>
    </source>
</reference>
<dbReference type="AlphaFoldDB" id="K0T8F8"/>
<organism evidence="2 3">
    <name type="scientific">Thalassiosira oceanica</name>
    <name type="common">Marine diatom</name>
    <dbReference type="NCBI Taxonomy" id="159749"/>
    <lineage>
        <taxon>Eukaryota</taxon>
        <taxon>Sar</taxon>
        <taxon>Stramenopiles</taxon>
        <taxon>Ochrophyta</taxon>
        <taxon>Bacillariophyta</taxon>
        <taxon>Coscinodiscophyceae</taxon>
        <taxon>Thalassiosirophycidae</taxon>
        <taxon>Thalassiosirales</taxon>
        <taxon>Thalassiosiraceae</taxon>
        <taxon>Thalassiosira</taxon>
    </lineage>
</organism>
<dbReference type="EMBL" id="AGNL01004526">
    <property type="protein sequence ID" value="EJK73404.1"/>
    <property type="molecule type" value="Genomic_DNA"/>
</dbReference>
<feature type="compositionally biased region" description="Acidic residues" evidence="1">
    <location>
        <begin position="80"/>
        <end position="89"/>
    </location>
</feature>
<feature type="compositionally biased region" description="Basic and acidic residues" evidence="1">
    <location>
        <begin position="112"/>
        <end position="124"/>
    </location>
</feature>
<dbReference type="SUPFAM" id="SSF47391">
    <property type="entry name" value="Dimerization-anchoring domain of cAMP-dependent PK regulatory subunit"/>
    <property type="match status" value="1"/>
</dbReference>
<evidence type="ECO:0000313" key="3">
    <source>
        <dbReference type="Proteomes" id="UP000266841"/>
    </source>
</evidence>
<dbReference type="Proteomes" id="UP000266841">
    <property type="component" value="Unassembled WGS sequence"/>
</dbReference>
<gene>
    <name evidence="2" type="ORF">THAOC_04975</name>
</gene>
<accession>K0T8F8</accession>